<protein>
    <submittedName>
        <fullName evidence="1">Uncharacterized protein</fullName>
    </submittedName>
</protein>
<dbReference type="EMBL" id="CAJNDS010000385">
    <property type="protein sequence ID" value="CAE7200337.1"/>
    <property type="molecule type" value="Genomic_DNA"/>
</dbReference>
<sequence>MLDYGPCGLSGLPVPEGTHLHGSLTGKIWLMLGGCSLGELPANFLAMALDALGLDFRGTFFLDPRGAGKLVTPPRTRHEKKQRMPWRFFREMPRFRTRQRNVEFYTCSKTIQMLSKISED</sequence>
<proteinExistence type="predicted"/>
<dbReference type="OrthoDB" id="10437687at2759"/>
<evidence type="ECO:0000313" key="1">
    <source>
        <dbReference type="EMBL" id="CAE7200337.1"/>
    </source>
</evidence>
<accession>A0A812J5Y2</accession>
<dbReference type="Proteomes" id="UP000604046">
    <property type="component" value="Unassembled WGS sequence"/>
</dbReference>
<comment type="caution">
    <text evidence="1">The sequence shown here is derived from an EMBL/GenBank/DDBJ whole genome shotgun (WGS) entry which is preliminary data.</text>
</comment>
<evidence type="ECO:0000313" key="2">
    <source>
        <dbReference type="Proteomes" id="UP000604046"/>
    </source>
</evidence>
<dbReference type="AlphaFoldDB" id="A0A812J5Y2"/>
<gene>
    <name evidence="1" type="ORF">SNAT2548_LOCUS5941</name>
</gene>
<name>A0A812J5Y2_9DINO</name>
<organism evidence="1 2">
    <name type="scientific">Symbiodinium natans</name>
    <dbReference type="NCBI Taxonomy" id="878477"/>
    <lineage>
        <taxon>Eukaryota</taxon>
        <taxon>Sar</taxon>
        <taxon>Alveolata</taxon>
        <taxon>Dinophyceae</taxon>
        <taxon>Suessiales</taxon>
        <taxon>Symbiodiniaceae</taxon>
        <taxon>Symbiodinium</taxon>
    </lineage>
</organism>
<keyword evidence="2" id="KW-1185">Reference proteome</keyword>
<reference evidence="1" key="1">
    <citation type="submission" date="2021-02" db="EMBL/GenBank/DDBJ databases">
        <authorList>
            <person name="Dougan E. K."/>
            <person name="Rhodes N."/>
            <person name="Thang M."/>
            <person name="Chan C."/>
        </authorList>
    </citation>
    <scope>NUCLEOTIDE SEQUENCE</scope>
</reference>